<organism evidence="15 16">
    <name type="scientific">Tetracentron sinense</name>
    <name type="common">Spur-leaf</name>
    <dbReference type="NCBI Taxonomy" id="13715"/>
    <lineage>
        <taxon>Eukaryota</taxon>
        <taxon>Viridiplantae</taxon>
        <taxon>Streptophyta</taxon>
        <taxon>Embryophyta</taxon>
        <taxon>Tracheophyta</taxon>
        <taxon>Spermatophyta</taxon>
        <taxon>Magnoliopsida</taxon>
        <taxon>Trochodendrales</taxon>
        <taxon>Trochodendraceae</taxon>
        <taxon>Tetracentron</taxon>
    </lineage>
</organism>
<dbReference type="InterPro" id="IPR043502">
    <property type="entry name" value="DNA/RNA_pol_sf"/>
</dbReference>
<evidence type="ECO:0000256" key="10">
    <source>
        <dbReference type="ARBA" id="ARBA00023180"/>
    </source>
</evidence>
<dbReference type="Gene3D" id="1.10.340.70">
    <property type="match status" value="1"/>
</dbReference>
<dbReference type="GO" id="GO:0004190">
    <property type="term" value="F:aspartic-type endopeptidase activity"/>
    <property type="evidence" value="ECO:0007669"/>
    <property type="project" value="InterPro"/>
</dbReference>
<dbReference type="Gene3D" id="2.40.70.10">
    <property type="entry name" value="Acid Proteases"/>
    <property type="match status" value="1"/>
</dbReference>
<evidence type="ECO:0000259" key="14">
    <source>
        <dbReference type="Pfam" id="PF17921"/>
    </source>
</evidence>
<evidence type="ECO:0000256" key="8">
    <source>
        <dbReference type="ARBA" id="ARBA00022918"/>
    </source>
</evidence>
<dbReference type="GO" id="GO:0016757">
    <property type="term" value="F:glycosyltransferase activity"/>
    <property type="evidence" value="ECO:0007669"/>
    <property type="project" value="UniProtKB-KW"/>
</dbReference>
<keyword evidence="16" id="KW-1185">Reference proteome</keyword>
<dbReference type="CDD" id="cd00303">
    <property type="entry name" value="retropepsin_like"/>
    <property type="match status" value="1"/>
</dbReference>
<reference evidence="15 16" key="1">
    <citation type="submission" date="2020-04" db="EMBL/GenBank/DDBJ databases">
        <title>Plant Genome Project.</title>
        <authorList>
            <person name="Zhang R.-G."/>
        </authorList>
    </citation>
    <scope>NUCLEOTIDE SEQUENCE [LARGE SCALE GENOMIC DNA]</scope>
    <source>
        <strain evidence="15">YNK0</strain>
        <tissue evidence="15">Leaf</tissue>
    </source>
</reference>
<keyword evidence="9 12" id="KW-0472">Membrane</keyword>
<dbReference type="PANTHER" id="PTHR31042">
    <property type="entry name" value="CORE-2/I-BRANCHING BETA-1,6-N-ACETYLGLUCOSAMINYLTRANSFERASE FAMILY PROTEIN-RELATED"/>
    <property type="match status" value="1"/>
</dbReference>
<dbReference type="InterPro" id="IPR003406">
    <property type="entry name" value="Glyco_trans_14"/>
</dbReference>
<dbReference type="GO" id="GO:0004519">
    <property type="term" value="F:endonuclease activity"/>
    <property type="evidence" value="ECO:0007669"/>
    <property type="project" value="UniProtKB-KW"/>
</dbReference>
<evidence type="ECO:0000256" key="6">
    <source>
        <dbReference type="ARBA" id="ARBA00022759"/>
    </source>
</evidence>
<evidence type="ECO:0000256" key="2">
    <source>
        <dbReference type="ARBA" id="ARBA00022676"/>
    </source>
</evidence>
<evidence type="ECO:0000259" key="13">
    <source>
        <dbReference type="Pfam" id="PF17917"/>
    </source>
</evidence>
<dbReference type="Pfam" id="PF08284">
    <property type="entry name" value="RVP_2"/>
    <property type="match status" value="1"/>
</dbReference>
<evidence type="ECO:0000313" key="16">
    <source>
        <dbReference type="Proteomes" id="UP000655225"/>
    </source>
</evidence>
<keyword evidence="8" id="KW-0695">RNA-directed DNA polymerase</keyword>
<evidence type="ECO:0000256" key="5">
    <source>
        <dbReference type="ARBA" id="ARBA00022722"/>
    </source>
</evidence>
<dbReference type="InterPro" id="IPR001969">
    <property type="entry name" value="Aspartic_peptidase_AS"/>
</dbReference>
<gene>
    <name evidence="15" type="ORF">HHK36_007732</name>
</gene>
<sequence length="1271" mass="145010">MLRCRADVEEGDNFMGSLTKDLSFRIVKVISFLVIFVAGVVLGLAASAHVTRYFTSKTEIFFPTNYSLPTREKDCSSIRTCKKEDCLSIKSIVNPGYLTHSMTDKELFWRASLVPKKEEYPYKRVPKVAFMFLTRGPLPLSPLWDRFFRGHEELFSIYVHALPGYKLNVSRTSAFYGRQIPSQSIGQGSINIASPALQPSFSPKEMISLEDNSLPLYPPIDDVKLLRVSLLNVSESDSEYPRTMELVYLHEKLDESISMEEMTDDFGNGTLMDVQWGTITLADGERRLLANALLNFSNERFILLSESCIPIYNFRTVYKYLIYSAHSFVDSYDDPTRYGRGRYSRHMLPDIKLAQWRKGSQWFELNRALAVNIIADTKYYSLFRKYCKPSCYPDEHYLPTFLNMFHGPLNANRSVTWVDWSRGGPHPATYGRVDITEGFIQSIRNNGTVCLYNSQRRSVCHLFARKIPWILSSGIRAVVLGSSFGYRFALGVTVASGLVLHVSLVVKPGKEQTSLETQFDSGFLKQLKELITQVIKEEYSAGSSLPRTPPAARHHNQNYSLPCMKLDFPRWDEDDPSGWVSRAERFFRFHRTLEASRVDIASIHLEGEAVQWYDWFEASHGIPTWATFVEGLLVRFGPSAFEDVDANRARDWSERQLIGTFVEGLRPDIRREVKIYRPRTRVAVFSFARVQEEKLSEETRRTTRAFNRPNTGGNGSSSTPTRKTARLTQEELKEKTAKGIYWHCDEKWQRGHVCKQGKLLMIEPMVEQMALEMDNDEAAQEDEELIGGDDGKVTYTVHSLAGYSNPQTMKVNGLLKCQQVTVLIDTGSTNNFLDENIAKKFSIPTEDCEPIDVTLTDGGTLTCKSKCSNVKLAVQDQELRADLYLLPLGDYEVVLSIEWLRTLGDVLWNFSKLTMKFTLNEKRVTFCGRRGNVTTVSSHRMEHILKKTCKGYLLQLRSETTAMPEDSRLALAPLLSEFFDLFAEPNGLPPQRSHDHQIPLLPGSAPTNTEAAEEAFTKLKRAMTTTPVLALPNFTKTFIIESDASGIGIGVVLMQEGRPLAFTNKTLSPLHLKMSVYDKEMLAVAHAVTKWRPYLIGRRFLIRTDHRSLKYLLEQRISSMEQQKWVTKLLGYDYEIVYKKGVENLVADALSHIPEQAELHSISTPTWSTLEFIKEEQQRDPELQKIIQRLTHDLSSVPRYSLAVDHLRYKGRIILASHSTHKATVLQELHAAPSAGHSGFLRTYKHISKLFYWKWIKRDVKQFVAECKVCQ</sequence>
<dbReference type="PROSITE" id="PS00141">
    <property type="entry name" value="ASP_PROTEASE"/>
    <property type="match status" value="1"/>
</dbReference>
<dbReference type="InterPro" id="IPR021109">
    <property type="entry name" value="Peptidase_aspartic_dom_sf"/>
</dbReference>
<name>A0A834ZF38_TETSI</name>
<evidence type="ECO:0000256" key="4">
    <source>
        <dbReference type="ARBA" id="ARBA00022695"/>
    </source>
</evidence>
<evidence type="ECO:0000256" key="3">
    <source>
        <dbReference type="ARBA" id="ARBA00022679"/>
    </source>
</evidence>
<dbReference type="PANTHER" id="PTHR31042:SF3">
    <property type="entry name" value="OS08G0110400 PROTEIN"/>
    <property type="match status" value="1"/>
</dbReference>
<dbReference type="AlphaFoldDB" id="A0A834ZF38"/>
<dbReference type="Pfam" id="PF17917">
    <property type="entry name" value="RT_RNaseH"/>
    <property type="match status" value="1"/>
</dbReference>
<dbReference type="GO" id="GO:0016020">
    <property type="term" value="C:membrane"/>
    <property type="evidence" value="ECO:0007669"/>
    <property type="project" value="UniProtKB-SubCell"/>
</dbReference>
<dbReference type="GO" id="GO:0003964">
    <property type="term" value="F:RNA-directed DNA polymerase activity"/>
    <property type="evidence" value="ECO:0007669"/>
    <property type="project" value="UniProtKB-KW"/>
</dbReference>
<accession>A0A834ZF38</accession>
<evidence type="ECO:0000256" key="11">
    <source>
        <dbReference type="SAM" id="MobiDB-lite"/>
    </source>
</evidence>
<feature type="compositionally biased region" description="Polar residues" evidence="11">
    <location>
        <begin position="704"/>
        <end position="722"/>
    </location>
</feature>
<dbReference type="OrthoDB" id="191334at2759"/>
<evidence type="ECO:0000256" key="7">
    <source>
        <dbReference type="ARBA" id="ARBA00022801"/>
    </source>
</evidence>
<keyword evidence="3" id="KW-0808">Transferase</keyword>
<dbReference type="InterPro" id="IPR044174">
    <property type="entry name" value="BC10-like"/>
</dbReference>
<dbReference type="InterPro" id="IPR041588">
    <property type="entry name" value="Integrase_H2C2"/>
</dbReference>
<dbReference type="Proteomes" id="UP000655225">
    <property type="component" value="Unassembled WGS sequence"/>
</dbReference>
<feature type="transmembrane region" description="Helical" evidence="12">
    <location>
        <begin position="29"/>
        <end position="50"/>
    </location>
</feature>
<keyword evidence="10" id="KW-0325">Glycoprotein</keyword>
<dbReference type="EMBL" id="JABCRI010000005">
    <property type="protein sequence ID" value="KAF8405656.1"/>
    <property type="molecule type" value="Genomic_DNA"/>
</dbReference>
<keyword evidence="6" id="KW-0255">Endonuclease</keyword>
<dbReference type="GO" id="GO:0006508">
    <property type="term" value="P:proteolysis"/>
    <property type="evidence" value="ECO:0007669"/>
    <property type="project" value="InterPro"/>
</dbReference>
<dbReference type="SUPFAM" id="SSF56672">
    <property type="entry name" value="DNA/RNA polymerases"/>
    <property type="match status" value="1"/>
</dbReference>
<evidence type="ECO:0000256" key="12">
    <source>
        <dbReference type="SAM" id="Phobius"/>
    </source>
</evidence>
<dbReference type="CDD" id="cd09274">
    <property type="entry name" value="RNase_HI_RT_Ty3"/>
    <property type="match status" value="1"/>
</dbReference>
<keyword evidence="7" id="KW-0378">Hydrolase</keyword>
<comment type="caution">
    <text evidence="15">The sequence shown here is derived from an EMBL/GenBank/DDBJ whole genome shotgun (WGS) entry which is preliminary data.</text>
</comment>
<feature type="domain" description="Integrase zinc-binding" evidence="14">
    <location>
        <begin position="1221"/>
        <end position="1271"/>
    </location>
</feature>
<dbReference type="Pfam" id="PF02485">
    <property type="entry name" value="Branch"/>
    <property type="match status" value="2"/>
</dbReference>
<keyword evidence="12" id="KW-1133">Transmembrane helix</keyword>
<keyword evidence="4" id="KW-0548">Nucleotidyltransferase</keyword>
<keyword evidence="12" id="KW-0812">Transmembrane</keyword>
<keyword evidence="2" id="KW-0328">Glycosyltransferase</keyword>
<protein>
    <submittedName>
        <fullName evidence="15">Uncharacterized protein</fullName>
    </submittedName>
</protein>
<dbReference type="Pfam" id="PF17921">
    <property type="entry name" value="Integrase_H2C2"/>
    <property type="match status" value="1"/>
</dbReference>
<evidence type="ECO:0000256" key="1">
    <source>
        <dbReference type="ARBA" id="ARBA00004606"/>
    </source>
</evidence>
<keyword evidence="5" id="KW-0540">Nuclease</keyword>
<evidence type="ECO:0000256" key="9">
    <source>
        <dbReference type="ARBA" id="ARBA00023136"/>
    </source>
</evidence>
<proteinExistence type="predicted"/>
<evidence type="ECO:0000313" key="15">
    <source>
        <dbReference type="EMBL" id="KAF8405656.1"/>
    </source>
</evidence>
<dbReference type="InterPro" id="IPR041373">
    <property type="entry name" value="RT_RNaseH"/>
</dbReference>
<feature type="region of interest" description="Disordered" evidence="11">
    <location>
        <begin position="698"/>
        <end position="726"/>
    </location>
</feature>
<comment type="subcellular location">
    <subcellularLocation>
        <location evidence="1">Membrane</location>
        <topology evidence="1">Single-pass type II membrane protein</topology>
    </subcellularLocation>
</comment>
<feature type="domain" description="Reverse transcriptase RNase H-like" evidence="13">
    <location>
        <begin position="1033"/>
        <end position="1132"/>
    </location>
</feature>